<organism evidence="3 4">
    <name type="scientific">Vicia faba</name>
    <name type="common">Broad bean</name>
    <name type="synonym">Faba vulgaris</name>
    <dbReference type="NCBI Taxonomy" id="3906"/>
    <lineage>
        <taxon>Eukaryota</taxon>
        <taxon>Viridiplantae</taxon>
        <taxon>Streptophyta</taxon>
        <taxon>Embryophyta</taxon>
        <taxon>Tracheophyta</taxon>
        <taxon>Spermatophyta</taxon>
        <taxon>Magnoliopsida</taxon>
        <taxon>eudicotyledons</taxon>
        <taxon>Gunneridae</taxon>
        <taxon>Pentapetalae</taxon>
        <taxon>rosids</taxon>
        <taxon>fabids</taxon>
        <taxon>Fabales</taxon>
        <taxon>Fabaceae</taxon>
        <taxon>Papilionoideae</taxon>
        <taxon>50 kb inversion clade</taxon>
        <taxon>NPAAA clade</taxon>
        <taxon>Hologalegina</taxon>
        <taxon>IRL clade</taxon>
        <taxon>Fabeae</taxon>
        <taxon>Vicia</taxon>
    </lineage>
</organism>
<feature type="compositionally biased region" description="Basic residues" evidence="1">
    <location>
        <begin position="1"/>
        <end position="14"/>
    </location>
</feature>
<keyword evidence="2" id="KW-1133">Transmembrane helix</keyword>
<keyword evidence="4" id="KW-1185">Reference proteome</keyword>
<proteinExistence type="predicted"/>
<evidence type="ECO:0000313" key="4">
    <source>
        <dbReference type="Proteomes" id="UP001157006"/>
    </source>
</evidence>
<feature type="compositionally biased region" description="Basic residues" evidence="1">
    <location>
        <begin position="21"/>
        <end position="31"/>
    </location>
</feature>
<dbReference type="EMBL" id="OX451739">
    <property type="protein sequence ID" value="CAI8609339.1"/>
    <property type="molecule type" value="Genomic_DNA"/>
</dbReference>
<gene>
    <name evidence="3" type="ORF">VFH_IV128240</name>
</gene>
<dbReference type="Proteomes" id="UP001157006">
    <property type="component" value="Chromosome 4"/>
</dbReference>
<reference evidence="3 4" key="1">
    <citation type="submission" date="2023-01" db="EMBL/GenBank/DDBJ databases">
        <authorList>
            <person name="Kreplak J."/>
        </authorList>
    </citation>
    <scope>NUCLEOTIDE SEQUENCE [LARGE SCALE GENOMIC DNA]</scope>
</reference>
<evidence type="ECO:0000256" key="1">
    <source>
        <dbReference type="SAM" id="MobiDB-lite"/>
    </source>
</evidence>
<protein>
    <submittedName>
        <fullName evidence="3">Uncharacterized protein</fullName>
    </submittedName>
</protein>
<evidence type="ECO:0000313" key="3">
    <source>
        <dbReference type="EMBL" id="CAI8609339.1"/>
    </source>
</evidence>
<feature type="region of interest" description="Disordered" evidence="1">
    <location>
        <begin position="1"/>
        <end position="34"/>
    </location>
</feature>
<evidence type="ECO:0000256" key="2">
    <source>
        <dbReference type="SAM" id="Phobius"/>
    </source>
</evidence>
<dbReference type="AlphaFoldDB" id="A0AAV1AJP3"/>
<feature type="transmembrane region" description="Helical" evidence="2">
    <location>
        <begin position="115"/>
        <end position="137"/>
    </location>
</feature>
<sequence length="138" mass="16039">MMTTFKKNRKKRGHVSAGHGRIAKHRKHHGGRRDNVGSSSLFSLPYCLHLRFHYPCSFNFSCPDMQITASQKAMAVEDVDSREPRWQTVLDSFNEGEVIVDVIRSLMSILERTHTFWKCLMICLIIFLVIMSCFHPRK</sequence>
<accession>A0AAV1AJP3</accession>
<name>A0AAV1AJP3_VICFA</name>
<keyword evidence="2" id="KW-0812">Transmembrane</keyword>
<keyword evidence="2" id="KW-0472">Membrane</keyword>